<dbReference type="AlphaFoldDB" id="A0A848L8Y4"/>
<dbReference type="Pfam" id="PF13193">
    <property type="entry name" value="AMP-binding_C"/>
    <property type="match status" value="1"/>
</dbReference>
<evidence type="ECO:0000256" key="2">
    <source>
        <dbReference type="ARBA" id="ARBA00022598"/>
    </source>
</evidence>
<dbReference type="PROSITE" id="PS00455">
    <property type="entry name" value="AMP_BINDING"/>
    <property type="match status" value="1"/>
</dbReference>
<feature type="domain" description="AMP-binding enzyme C-terminal" evidence="4">
    <location>
        <begin position="420"/>
        <end position="495"/>
    </location>
</feature>
<dbReference type="PANTHER" id="PTHR43201">
    <property type="entry name" value="ACYL-COA SYNTHETASE"/>
    <property type="match status" value="1"/>
</dbReference>
<keyword evidence="2 5" id="KW-0436">Ligase</keyword>
<dbReference type="Gene3D" id="3.40.50.12780">
    <property type="entry name" value="N-terminal domain of ligase-like"/>
    <property type="match status" value="1"/>
</dbReference>
<dbReference type="GO" id="GO:0006631">
    <property type="term" value="P:fatty acid metabolic process"/>
    <property type="evidence" value="ECO:0007669"/>
    <property type="project" value="TreeGrafter"/>
</dbReference>
<accession>A0A848L8Y4</accession>
<comment type="caution">
    <text evidence="5">The sequence shown here is derived from an EMBL/GenBank/DDBJ whole genome shotgun (WGS) entry which is preliminary data.</text>
</comment>
<gene>
    <name evidence="5" type="ORF">HH308_22800</name>
</gene>
<dbReference type="PANTHER" id="PTHR43201:SF5">
    <property type="entry name" value="MEDIUM-CHAIN ACYL-COA LIGASE ACSF2, MITOCHONDRIAL"/>
    <property type="match status" value="1"/>
</dbReference>
<sequence>MDIRMWESIASMTEHWAVVQPDAIAVASVAGHRQTFAGLDRRASQLSTVLAGIPGPIAYVGADPVTWAEIMVAASKTGIAAVPINWRLSPSEVDRLLRHCRPTVVVADVAFAALVNPALSNESVTVVFDAERDRVGEYADWGADGPTEVPARDHPADEDVLLMYTSGTSGTPKAVRVTNGQIAANLAAASPWVIDDNSVICVPAPLFHLSGTGWLFYCLGRGARFVGTGGASPASVLATMVEVGATHMLTVPAILQEMVRVPEAATIELPQLQTLIYAGSPMPPALIVEAQSVLGCDFIQSYGMTETCGPITFLDIEDHRTGGARLASAGRPAAGVEIAVRVPGTAGDAAIGETGEVWTRSPLVTPGYWQNDEDNVKAFDADRWFRTGDAGHLDADGYLYLTDRMSDMIITGGENVYPVEIENVLAEHPAVSEVGVFGMPHHRWGETVVAVVVAADATDPDPRELIAYCRERIAHYKCPTHVEVVNELPRTASGKVVKHRLPDLVAERADT</sequence>
<evidence type="ECO:0000313" key="6">
    <source>
        <dbReference type="Proteomes" id="UP000550729"/>
    </source>
</evidence>
<dbReference type="Pfam" id="PF00501">
    <property type="entry name" value="AMP-binding"/>
    <property type="match status" value="1"/>
</dbReference>
<keyword evidence="6" id="KW-1185">Reference proteome</keyword>
<dbReference type="GO" id="GO:0031956">
    <property type="term" value="F:medium-chain fatty acid-CoA ligase activity"/>
    <property type="evidence" value="ECO:0007669"/>
    <property type="project" value="TreeGrafter"/>
</dbReference>
<dbReference type="Gene3D" id="3.30.300.30">
    <property type="match status" value="1"/>
</dbReference>
<dbReference type="InterPro" id="IPR042099">
    <property type="entry name" value="ANL_N_sf"/>
</dbReference>
<evidence type="ECO:0000313" key="5">
    <source>
        <dbReference type="EMBL" id="NMO04048.1"/>
    </source>
</evidence>
<dbReference type="FunFam" id="3.30.300.30:FF:000008">
    <property type="entry name" value="2,3-dihydroxybenzoate-AMP ligase"/>
    <property type="match status" value="1"/>
</dbReference>
<protein>
    <submittedName>
        <fullName evidence="5">Long-chain fatty acid--CoA ligase</fullName>
    </submittedName>
</protein>
<dbReference type="Proteomes" id="UP000550729">
    <property type="component" value="Unassembled WGS sequence"/>
</dbReference>
<comment type="similarity">
    <text evidence="1">Belongs to the ATP-dependent AMP-binding enzyme family.</text>
</comment>
<feature type="domain" description="AMP-dependent synthetase/ligase" evidence="3">
    <location>
        <begin position="14"/>
        <end position="369"/>
    </location>
</feature>
<dbReference type="InterPro" id="IPR020845">
    <property type="entry name" value="AMP-binding_CS"/>
</dbReference>
<dbReference type="InterPro" id="IPR025110">
    <property type="entry name" value="AMP-bd_C"/>
</dbReference>
<evidence type="ECO:0000259" key="4">
    <source>
        <dbReference type="Pfam" id="PF13193"/>
    </source>
</evidence>
<dbReference type="RefSeq" id="WP_170196552.1">
    <property type="nucleotide sequence ID" value="NZ_JABBNB010000030.1"/>
</dbReference>
<dbReference type="EMBL" id="JABBNB010000030">
    <property type="protein sequence ID" value="NMO04048.1"/>
    <property type="molecule type" value="Genomic_DNA"/>
</dbReference>
<dbReference type="SUPFAM" id="SSF56801">
    <property type="entry name" value="Acetyl-CoA synthetase-like"/>
    <property type="match status" value="1"/>
</dbReference>
<evidence type="ECO:0000256" key="1">
    <source>
        <dbReference type="ARBA" id="ARBA00006432"/>
    </source>
</evidence>
<dbReference type="InterPro" id="IPR000873">
    <property type="entry name" value="AMP-dep_synth/lig_dom"/>
</dbReference>
<dbReference type="InterPro" id="IPR045851">
    <property type="entry name" value="AMP-bd_C_sf"/>
</dbReference>
<name>A0A848L8Y4_9ACTN</name>
<proteinExistence type="inferred from homology"/>
<organism evidence="5 6">
    <name type="scientific">Gordonia asplenii</name>
    <dbReference type="NCBI Taxonomy" id="2725283"/>
    <lineage>
        <taxon>Bacteria</taxon>
        <taxon>Bacillati</taxon>
        <taxon>Actinomycetota</taxon>
        <taxon>Actinomycetes</taxon>
        <taxon>Mycobacteriales</taxon>
        <taxon>Gordoniaceae</taxon>
        <taxon>Gordonia</taxon>
    </lineage>
</organism>
<evidence type="ECO:0000259" key="3">
    <source>
        <dbReference type="Pfam" id="PF00501"/>
    </source>
</evidence>
<reference evidence="5 6" key="1">
    <citation type="submission" date="2020-04" db="EMBL/GenBank/DDBJ databases">
        <title>Gordonia sp. nov. TBRC 11910.</title>
        <authorList>
            <person name="Suriyachadkun C."/>
        </authorList>
    </citation>
    <scope>NUCLEOTIDE SEQUENCE [LARGE SCALE GENOMIC DNA]</scope>
    <source>
        <strain evidence="5 6">TBRC 11910</strain>
    </source>
</reference>